<reference evidence="2" key="1">
    <citation type="submission" date="2021-06" db="EMBL/GenBank/DDBJ databases">
        <authorList>
            <consortium name="Wellcome Sanger Institute Data Sharing"/>
        </authorList>
    </citation>
    <scope>NUCLEOTIDE SEQUENCE [LARGE SCALE GENOMIC DNA]</scope>
</reference>
<feature type="compositionally biased region" description="Basic and acidic residues" evidence="1">
    <location>
        <begin position="786"/>
        <end position="797"/>
    </location>
</feature>
<evidence type="ECO:0000313" key="3">
    <source>
        <dbReference type="Proteomes" id="UP000694620"/>
    </source>
</evidence>
<dbReference type="GeneTree" id="ENSGT00940000167812"/>
<feature type="compositionally biased region" description="Basic and acidic residues" evidence="1">
    <location>
        <begin position="877"/>
        <end position="906"/>
    </location>
</feature>
<feature type="compositionally biased region" description="Polar residues" evidence="1">
    <location>
        <begin position="702"/>
        <end position="711"/>
    </location>
</feature>
<feature type="compositionally biased region" description="Polar residues" evidence="1">
    <location>
        <begin position="232"/>
        <end position="245"/>
    </location>
</feature>
<organism evidence="2 3">
    <name type="scientific">Erpetoichthys calabaricus</name>
    <name type="common">Rope fish</name>
    <name type="synonym">Calamoichthys calabaricus</name>
    <dbReference type="NCBI Taxonomy" id="27687"/>
    <lineage>
        <taxon>Eukaryota</taxon>
        <taxon>Metazoa</taxon>
        <taxon>Chordata</taxon>
        <taxon>Craniata</taxon>
        <taxon>Vertebrata</taxon>
        <taxon>Euteleostomi</taxon>
        <taxon>Actinopterygii</taxon>
        <taxon>Polypteriformes</taxon>
        <taxon>Polypteridae</taxon>
        <taxon>Erpetoichthys</taxon>
    </lineage>
</organism>
<feature type="compositionally biased region" description="Low complexity" evidence="1">
    <location>
        <begin position="600"/>
        <end position="618"/>
    </location>
</feature>
<feature type="compositionally biased region" description="Polar residues" evidence="1">
    <location>
        <begin position="548"/>
        <end position="565"/>
    </location>
</feature>
<feature type="compositionally biased region" description="Polar residues" evidence="1">
    <location>
        <begin position="507"/>
        <end position="523"/>
    </location>
</feature>
<feature type="compositionally biased region" description="Polar residues" evidence="1">
    <location>
        <begin position="264"/>
        <end position="280"/>
    </location>
</feature>
<feature type="compositionally biased region" description="Basic and acidic residues" evidence="1">
    <location>
        <begin position="744"/>
        <end position="757"/>
    </location>
</feature>
<evidence type="ECO:0000313" key="2">
    <source>
        <dbReference type="Ensembl" id="ENSECRP00000000920.1"/>
    </source>
</evidence>
<accession>A0A8C4RFZ9</accession>
<feature type="region of interest" description="Disordered" evidence="1">
    <location>
        <begin position="440"/>
        <end position="842"/>
    </location>
</feature>
<feature type="region of interest" description="Disordered" evidence="1">
    <location>
        <begin position="990"/>
        <end position="1012"/>
    </location>
</feature>
<dbReference type="PANTHER" id="PTHR38004">
    <property type="entry name" value="PROLINE-RICH PROTEIN 33"/>
    <property type="match status" value="1"/>
</dbReference>
<name>A0A8C4RFZ9_ERPCA</name>
<feature type="compositionally biased region" description="Polar residues" evidence="1">
    <location>
        <begin position="725"/>
        <end position="736"/>
    </location>
</feature>
<feature type="compositionally biased region" description="Basic residues" evidence="1">
    <location>
        <begin position="33"/>
        <end position="43"/>
    </location>
</feature>
<feature type="compositionally biased region" description="Low complexity" evidence="1">
    <location>
        <begin position="832"/>
        <end position="842"/>
    </location>
</feature>
<feature type="compositionally biased region" description="Basic and acidic residues" evidence="1">
    <location>
        <begin position="816"/>
        <end position="831"/>
    </location>
</feature>
<feature type="compositionally biased region" description="Polar residues" evidence="1">
    <location>
        <begin position="623"/>
        <end position="646"/>
    </location>
</feature>
<proteinExistence type="predicted"/>
<feature type="compositionally biased region" description="Polar residues" evidence="1">
    <location>
        <begin position="676"/>
        <end position="685"/>
    </location>
</feature>
<dbReference type="Proteomes" id="UP000694620">
    <property type="component" value="Chromosome 2"/>
</dbReference>
<protein>
    <recommendedName>
        <fullName evidence="4">Proline rich 33</fullName>
    </recommendedName>
</protein>
<feature type="compositionally biased region" description="Basic and acidic residues" evidence="1">
    <location>
        <begin position="994"/>
        <end position="1012"/>
    </location>
</feature>
<dbReference type="Pfam" id="PF15485">
    <property type="entry name" value="DUF4643"/>
    <property type="match status" value="1"/>
</dbReference>
<keyword evidence="3" id="KW-1185">Reference proteome</keyword>
<feature type="region of interest" description="Disordered" evidence="1">
    <location>
        <begin position="859"/>
        <end position="906"/>
    </location>
</feature>
<feature type="region of interest" description="Disordered" evidence="1">
    <location>
        <begin position="227"/>
        <end position="307"/>
    </location>
</feature>
<feature type="compositionally biased region" description="Polar residues" evidence="1">
    <location>
        <begin position="656"/>
        <end position="669"/>
    </location>
</feature>
<dbReference type="PANTHER" id="PTHR38004:SF1">
    <property type="entry name" value="PROLINE-RICH PROTEIN 33"/>
    <property type="match status" value="1"/>
</dbReference>
<feature type="compositionally biased region" description="Polar residues" evidence="1">
    <location>
        <begin position="573"/>
        <end position="583"/>
    </location>
</feature>
<feature type="region of interest" description="Disordered" evidence="1">
    <location>
        <begin position="1"/>
        <end position="86"/>
    </location>
</feature>
<reference evidence="2" key="3">
    <citation type="submission" date="2025-09" db="UniProtKB">
        <authorList>
            <consortium name="Ensembl"/>
        </authorList>
    </citation>
    <scope>IDENTIFICATION</scope>
</reference>
<dbReference type="Ensembl" id="ENSECRT00000000941.1">
    <property type="protein sequence ID" value="ENSECRP00000000920.1"/>
    <property type="gene ID" value="ENSECRG00000000626.1"/>
</dbReference>
<evidence type="ECO:0008006" key="4">
    <source>
        <dbReference type="Google" id="ProtNLM"/>
    </source>
</evidence>
<feature type="compositionally biased region" description="Polar residues" evidence="1">
    <location>
        <begin position="440"/>
        <end position="488"/>
    </location>
</feature>
<sequence>MLMALTLTQPVMAPQYPPAVLPKPGKDNAKLQKLLKKSAKKKTTPATSQTPVPFRSSLSPVSEASPDLEHSDHSTPPKTPETPAYVGPLMPPRFLVKSLVQHSPSPYPTQRPAFFTKQDGFSPLPFLSPHRVELETPEAGISTTQQESQASLAPAAGPLLFTAGTAISATQIATHVESSVLDVQRVGTHKGEEATSSGVQATTLAADAAPLQSATWKTETQYEVPKIKVSPAASSTGPRPKTPTSDAGRPKTPGSVHEVPPYGTQPSDGKTQSYGFSSVPTLAYGVPRAKTPTRDTTGRPGDVPKGQVGSYEALRAQIAKYNVPRPKTPTFQVSTYTAGSSFDASRPKTPTYKSLSAQMAAFDTARPKTPIYQVSSIQMITSETSRPKTPTSQVSTTLMTTSETIRAKTPTSQVSTTLMTTSETIRAKTPTSQVSTTLMTTSETIRAKTPTSQVSTTLMTTAETSRPKTPTYQVSTTWMTTSETSRPKTPTSQVSMTQMTTSETSRPKTPTYQGSSSHMTSSEMFRPKTPTHQDPSVRTPRSEAPVTNFPTPKMPTSQTAPSDSPYSAPLTKMATSDSSTPRTPTYPGHSVPSATLGTSRPKTPTRQAPPAQTTGTPTYPVPSATSAPFETSRGSSRPKTPPAQSKTSDDVRPKTPTRQVSSAQITFSNAARPKTPTHQAPSTPSAAPDTFQPKSPPHKGASLSNLASFVSPTKLAVPATKTVESRTPLSTGSVPSPKTPSMDKLAEPEMASSERADSQPVSALDGPGAKPPNSDVPRVGTPTKGAHPEFMKEEKLDGVVGSSTKSELPVSTPATKDMDKTGNDTRPKAEGLLKASAKGKSLKASLGGWSRLKKHLVVEPEQPTFPEPEPETAAEAVPKKEGNEETSEEQKQETTGQELEKHKDSRATKMWDAMLFQMFSAKEAIKQHINNSKKEAEASESGQGGKKPSMALLYRLPLLLYKPRFDARKLKEAASRPLNKITTAFEMSLLQRKNPSEQPKDFNRVARGWDLK</sequence>
<reference evidence="2" key="2">
    <citation type="submission" date="2025-08" db="UniProtKB">
        <authorList>
            <consortium name="Ensembl"/>
        </authorList>
    </citation>
    <scope>IDENTIFICATION</scope>
</reference>
<dbReference type="InterPro" id="IPR028004">
    <property type="entry name" value="DUF4643"/>
</dbReference>
<dbReference type="AlphaFoldDB" id="A0A8C4RFZ9"/>
<feature type="region of interest" description="Disordered" evidence="1">
    <location>
        <begin position="926"/>
        <end position="948"/>
    </location>
</feature>
<evidence type="ECO:0000256" key="1">
    <source>
        <dbReference type="SAM" id="MobiDB-lite"/>
    </source>
</evidence>
<feature type="compositionally biased region" description="Low complexity" evidence="1">
    <location>
        <begin position="489"/>
        <end position="504"/>
    </location>
</feature>